<keyword evidence="2" id="KW-1185">Reference proteome</keyword>
<reference evidence="1 2" key="1">
    <citation type="submission" date="2017-06" db="EMBL/GenBank/DDBJ databases">
        <authorList>
            <person name="Kim H.J."/>
            <person name="Triplett B.A."/>
        </authorList>
    </citation>
    <scope>NUCLEOTIDE SEQUENCE [LARGE SCALE GENOMIC DNA]</scope>
    <source>
        <strain evidence="1 2">SCA</strain>
    </source>
</reference>
<dbReference type="AlphaFoldDB" id="A0A239AK43"/>
<proteinExistence type="predicted"/>
<evidence type="ECO:0000313" key="1">
    <source>
        <dbReference type="EMBL" id="SNR96046.1"/>
    </source>
</evidence>
<evidence type="ECO:0000313" key="2">
    <source>
        <dbReference type="Proteomes" id="UP000198304"/>
    </source>
</evidence>
<protein>
    <submittedName>
        <fullName evidence="1">Uncharacterized protein</fullName>
    </submittedName>
</protein>
<dbReference type="Proteomes" id="UP000198304">
    <property type="component" value="Unassembled WGS sequence"/>
</dbReference>
<name>A0A239AK43_9FIRM</name>
<gene>
    <name evidence="1" type="ORF">SAMN05446037_1002105</name>
</gene>
<organism evidence="1 2">
    <name type="scientific">Anaerovirgula multivorans</name>
    <dbReference type="NCBI Taxonomy" id="312168"/>
    <lineage>
        <taxon>Bacteria</taxon>
        <taxon>Bacillati</taxon>
        <taxon>Bacillota</taxon>
        <taxon>Clostridia</taxon>
        <taxon>Peptostreptococcales</taxon>
        <taxon>Natronincolaceae</taxon>
        <taxon>Anaerovirgula</taxon>
    </lineage>
</organism>
<sequence>MRKYVLVGTVKEFKEYLQQEMRKAHAGKQ</sequence>
<accession>A0A239AK43</accession>
<dbReference type="EMBL" id="FZOJ01000002">
    <property type="protein sequence ID" value="SNR96046.1"/>
    <property type="molecule type" value="Genomic_DNA"/>
</dbReference>